<organism evidence="3 4">
    <name type="scientific">Geodia barretti</name>
    <name type="common">Barrett's horny sponge</name>
    <dbReference type="NCBI Taxonomy" id="519541"/>
    <lineage>
        <taxon>Eukaryota</taxon>
        <taxon>Metazoa</taxon>
        <taxon>Porifera</taxon>
        <taxon>Demospongiae</taxon>
        <taxon>Heteroscleromorpha</taxon>
        <taxon>Tetractinellida</taxon>
        <taxon>Astrophorina</taxon>
        <taxon>Geodiidae</taxon>
        <taxon>Geodia</taxon>
    </lineage>
</organism>
<keyword evidence="1" id="KW-0210">Decarboxylase</keyword>
<evidence type="ECO:0000313" key="3">
    <source>
        <dbReference type="EMBL" id="CAI8032298.1"/>
    </source>
</evidence>
<dbReference type="PANTHER" id="PTHR42818">
    <property type="entry name" value="SULFOPYRUVATE DECARBOXYLASE SUBUNIT ALPHA"/>
    <property type="match status" value="1"/>
</dbReference>
<proteinExistence type="predicted"/>
<dbReference type="EMBL" id="CASHTH010002596">
    <property type="protein sequence ID" value="CAI8032298.1"/>
    <property type="molecule type" value="Genomic_DNA"/>
</dbReference>
<dbReference type="Gene3D" id="3.40.50.970">
    <property type="match status" value="1"/>
</dbReference>
<keyword evidence="4" id="KW-1185">Reference proteome</keyword>
<dbReference type="AlphaFoldDB" id="A0AA35SNF0"/>
<name>A0AA35SNF0_GEOBA</name>
<keyword evidence="2" id="KW-0456">Lyase</keyword>
<evidence type="ECO:0000313" key="4">
    <source>
        <dbReference type="Proteomes" id="UP001174909"/>
    </source>
</evidence>
<dbReference type="GO" id="GO:0016831">
    <property type="term" value="F:carboxy-lyase activity"/>
    <property type="evidence" value="ECO:0007669"/>
    <property type="project" value="UniProtKB-KW"/>
</dbReference>
<reference evidence="3" key="1">
    <citation type="submission" date="2023-03" db="EMBL/GenBank/DDBJ databases">
        <authorList>
            <person name="Steffen K."/>
            <person name="Cardenas P."/>
        </authorList>
    </citation>
    <scope>NUCLEOTIDE SEQUENCE</scope>
</reference>
<gene>
    <name evidence="3" type="ORF">GBAR_LOCUS18269</name>
</gene>
<accession>A0AA35SNF0</accession>
<dbReference type="PANTHER" id="PTHR42818:SF1">
    <property type="entry name" value="SULFOPYRUVATE DECARBOXYLASE"/>
    <property type="match status" value="1"/>
</dbReference>
<comment type="caution">
    <text evidence="3">The sequence shown here is derived from an EMBL/GenBank/DDBJ whole genome shotgun (WGS) entry which is preliminary data.</text>
</comment>
<evidence type="ECO:0000256" key="1">
    <source>
        <dbReference type="ARBA" id="ARBA00022793"/>
    </source>
</evidence>
<dbReference type="InterPro" id="IPR051818">
    <property type="entry name" value="TPP_dependent_decarboxylase"/>
</dbReference>
<dbReference type="InterPro" id="IPR029061">
    <property type="entry name" value="THDP-binding"/>
</dbReference>
<sequence>MTTEVHESILHPASLVNELKKNDVSHVVWLPDSETNFLYNMMMEEPTLDLVPVCREGETMAVAAGLWVGGAKPVVLIQNTGIFEAGDSIRGLSLDLNQPLVMLIGYRGWTRRGPTPDSAGRFIEHILHAWGINYYLVETDDDADRISIAFEEAGRLNRPVGVLIGTEFGS</sequence>
<dbReference type="Proteomes" id="UP001174909">
    <property type="component" value="Unassembled WGS sequence"/>
</dbReference>
<protein>
    <submittedName>
        <fullName evidence="3">Sulfopyruvate decarboxylase subunit alpha</fullName>
    </submittedName>
</protein>
<evidence type="ECO:0000256" key="2">
    <source>
        <dbReference type="ARBA" id="ARBA00023239"/>
    </source>
</evidence>
<dbReference type="SUPFAM" id="SSF52518">
    <property type="entry name" value="Thiamin diphosphate-binding fold (THDP-binding)"/>
    <property type="match status" value="1"/>
</dbReference>